<sequence>MRDASGRVMAALASAACLAVVVLAIFRIQAELTRPPSPAEWRDAMAVELANRWQHRPVGTIFPDTLGYAPDLGGTETATRVGIGPTSDCPAAFDEALNALLKGCQGALRATYLDQTQGLVITVGLAAFPDPPAAERALKAVPTEGHASPGPHALGFPGSVVARFTDTTRQASAFRRAGPYLAVTSTGYTDGRTGRAKQKQPDLFTVAPQLAEQILDRLTAPLAPSCRITEYRC</sequence>
<organism evidence="1 2">
    <name type="scientific">Actinocorallia longicatena</name>
    <dbReference type="NCBI Taxonomy" id="111803"/>
    <lineage>
        <taxon>Bacteria</taxon>
        <taxon>Bacillati</taxon>
        <taxon>Actinomycetota</taxon>
        <taxon>Actinomycetes</taxon>
        <taxon>Streptosporangiales</taxon>
        <taxon>Thermomonosporaceae</taxon>
        <taxon>Actinocorallia</taxon>
    </lineage>
</organism>
<dbReference type="Proteomes" id="UP001501237">
    <property type="component" value="Unassembled WGS sequence"/>
</dbReference>
<accession>A0ABP6Q0T0</accession>
<protein>
    <submittedName>
        <fullName evidence="1">Uncharacterized protein</fullName>
    </submittedName>
</protein>
<name>A0ABP6Q0T0_9ACTN</name>
<evidence type="ECO:0000313" key="2">
    <source>
        <dbReference type="Proteomes" id="UP001501237"/>
    </source>
</evidence>
<dbReference type="RefSeq" id="WP_344822842.1">
    <property type="nucleotide sequence ID" value="NZ_BAAAUV010000002.1"/>
</dbReference>
<reference evidence="2" key="1">
    <citation type="journal article" date="2019" name="Int. J. Syst. Evol. Microbiol.">
        <title>The Global Catalogue of Microorganisms (GCM) 10K type strain sequencing project: providing services to taxonomists for standard genome sequencing and annotation.</title>
        <authorList>
            <consortium name="The Broad Institute Genomics Platform"/>
            <consortium name="The Broad Institute Genome Sequencing Center for Infectious Disease"/>
            <person name="Wu L."/>
            <person name="Ma J."/>
        </authorList>
    </citation>
    <scope>NUCLEOTIDE SEQUENCE [LARGE SCALE GENOMIC DNA]</scope>
    <source>
        <strain evidence="2">JCM 9377</strain>
    </source>
</reference>
<comment type="caution">
    <text evidence="1">The sequence shown here is derived from an EMBL/GenBank/DDBJ whole genome shotgun (WGS) entry which is preliminary data.</text>
</comment>
<keyword evidence="2" id="KW-1185">Reference proteome</keyword>
<gene>
    <name evidence="1" type="ORF">GCM10010468_11110</name>
</gene>
<evidence type="ECO:0000313" key="1">
    <source>
        <dbReference type="EMBL" id="GAA3199021.1"/>
    </source>
</evidence>
<dbReference type="EMBL" id="BAAAUV010000002">
    <property type="protein sequence ID" value="GAA3199021.1"/>
    <property type="molecule type" value="Genomic_DNA"/>
</dbReference>
<proteinExistence type="predicted"/>